<protein>
    <submittedName>
        <fullName evidence="2">DUF4055 domain-containing protein</fullName>
    </submittedName>
</protein>
<proteinExistence type="predicted"/>
<dbReference type="EMBL" id="VWXC01000001">
    <property type="protein sequence ID" value="NIG17443.1"/>
    <property type="molecule type" value="Genomic_DNA"/>
</dbReference>
<dbReference type="InterPro" id="IPR025129">
    <property type="entry name" value="DUF4055"/>
</dbReference>
<comment type="caution">
    <text evidence="2">The sequence shown here is derived from an EMBL/GenBank/DDBJ whole genome shotgun (WGS) entry which is preliminary data.</text>
</comment>
<gene>
    <name evidence="2" type="ORF">F3J37_01955</name>
</gene>
<dbReference type="Pfam" id="PF13264">
    <property type="entry name" value="DUF4055"/>
    <property type="match status" value="1"/>
</dbReference>
<evidence type="ECO:0000259" key="1">
    <source>
        <dbReference type="Pfam" id="PF13264"/>
    </source>
</evidence>
<dbReference type="Proteomes" id="UP001515780">
    <property type="component" value="Unassembled WGS sequence"/>
</dbReference>
<feature type="domain" description="DUF4055" evidence="1">
    <location>
        <begin position="231"/>
        <end position="365"/>
    </location>
</feature>
<organism evidence="2 3">
    <name type="scientific">Candidatus Pantoea communis</name>
    <dbReference type="NCBI Taxonomy" id="2608354"/>
    <lineage>
        <taxon>Bacteria</taxon>
        <taxon>Pseudomonadati</taxon>
        <taxon>Pseudomonadota</taxon>
        <taxon>Gammaproteobacteria</taxon>
        <taxon>Enterobacterales</taxon>
        <taxon>Erwiniaceae</taxon>
        <taxon>Pantoea</taxon>
    </lineage>
</organism>
<name>A0ABX0RK72_9GAMM</name>
<accession>A0ABX0RK72</accession>
<keyword evidence="3" id="KW-1185">Reference proteome</keyword>
<evidence type="ECO:0000313" key="3">
    <source>
        <dbReference type="Proteomes" id="UP001515780"/>
    </source>
</evidence>
<reference evidence="2 3" key="1">
    <citation type="journal article" date="2019" name="bioRxiv">
        <title>Bacteria contribute to plant secondary compound degradation in a generalist herbivore system.</title>
        <authorList>
            <person name="Francoeur C.B."/>
            <person name="Khadempour L."/>
            <person name="Moreira-Soto R.D."/>
            <person name="Gotting K."/>
            <person name="Book A.J."/>
            <person name="Pinto-Tomas A.A."/>
            <person name="Keefover-Ring K."/>
            <person name="Currie C.R."/>
        </authorList>
    </citation>
    <scope>NUCLEOTIDE SEQUENCE [LARGE SCALE GENOMIC DNA]</scope>
    <source>
        <strain evidence="2">Al-1710</strain>
    </source>
</reference>
<sequence length="445" mass="49587">MIAALLGGTSAMRDAGKMYLPKWPNEDEGFYKNRLATATLVPAFSRTVEVLSGKPFSRPVSWDEKKVPERIQQMFPDIDQQGTNLHSFLADICEEVMANGICGILVEHPPTEGNLSVAEEKRRGLRPYFAKIGANSLLDFDSKRIDGRETFTMLRFVETVSERDPENEFVVKEIEQVRVLNPGRWRTYRQKINASNVLEWQLHEEGVTSLNKITFVPVYGDKRGFMQSRPPLAQLAFLNIEHWQSRSDQQTILHVARVPILFGRKLGDAPITVGAANAIVSDEDDADLKYVEHTGKAIEAGRTDLRDLEDLMRQIGAELLVIKPGRQTVAQTVADNEAGTCALQRIVGDLTDAANLALQYAAEWIKEKDGGTVTIFRDFGAATLAEASATLLMDMNVANALSSETLFNEMQRRGLIDIELNWADEQTRIAKQAPRPGETKTTLTG</sequence>
<evidence type="ECO:0000313" key="2">
    <source>
        <dbReference type="EMBL" id="NIG17443.1"/>
    </source>
</evidence>